<dbReference type="AlphaFoldDB" id="A0AB39G4B6"/>
<name>A0AB39G4B6_9BURK</name>
<protein>
    <submittedName>
        <fullName evidence="1">DUF2184 domain-containing protein</fullName>
    </submittedName>
</protein>
<reference evidence="1" key="1">
    <citation type="submission" date="2024-05" db="EMBL/GenBank/DDBJ databases">
        <authorList>
            <person name="Luo Y.-C."/>
            <person name="Nicholds J."/>
            <person name="Mortimer T."/>
            <person name="Maboni G."/>
        </authorList>
    </citation>
    <scope>NUCLEOTIDE SEQUENCE</scope>
    <source>
        <strain evidence="1">140124</strain>
    </source>
</reference>
<accession>A0AB39G4B6</accession>
<gene>
    <name evidence="1" type="ORF">ABRZ08_13140</name>
</gene>
<dbReference type="InterPro" id="IPR020049">
    <property type="entry name" value="Major_capsid-like"/>
</dbReference>
<organism evidence="1">
    <name type="scientific">Castellaniella ginsengisoli</name>
    <dbReference type="NCBI Taxonomy" id="546114"/>
    <lineage>
        <taxon>Bacteria</taxon>
        <taxon>Pseudomonadati</taxon>
        <taxon>Pseudomonadota</taxon>
        <taxon>Betaproteobacteria</taxon>
        <taxon>Burkholderiales</taxon>
        <taxon>Alcaligenaceae</taxon>
        <taxon>Castellaniella</taxon>
    </lineage>
</organism>
<evidence type="ECO:0000313" key="1">
    <source>
        <dbReference type="EMBL" id="XDJ85125.1"/>
    </source>
</evidence>
<proteinExistence type="predicted"/>
<sequence length="317" mass="34143">MPHMHYDEADVPAIHQFAAANQVSLREDQGVLAARQLDYVKARTYDRKLPPMNGLTLVPQSSDTPEWAETITYRSYDSVGMAKIIANYADDLPRVDVTGKETTVPVRTIGDSYGYNINELNASVALGARLPERKAIVARRAVEVKLNRIAMVGDSQYGLYGITNHPNIGTTGGITGSWATTATAAQIVTDVDILYAAVTTQSKDVHTPNTLAIPSTALAAMKRKYVADTGGKSAYTVVRENYPDLKIVGLAEFENVGGSSLTIIGEFSEENASLEAVMPFNQLPAQARNLELVVPCLARTGGVSVHYPLAFTKAVGI</sequence>
<dbReference type="PIRSF" id="PIRSF029202">
    <property type="entry name" value="UCP029202"/>
    <property type="match status" value="1"/>
</dbReference>
<dbReference type="EMBL" id="CP158268">
    <property type="protein sequence ID" value="XDJ85125.1"/>
    <property type="molecule type" value="Genomic_DNA"/>
</dbReference>
<dbReference type="RefSeq" id="WP_368641759.1">
    <property type="nucleotide sequence ID" value="NZ_CP158268.1"/>
</dbReference>
<dbReference type="Pfam" id="PF09950">
    <property type="entry name" value="Major_capside"/>
    <property type="match status" value="1"/>
</dbReference>